<protein>
    <submittedName>
        <fullName evidence="2">Uncharacterized protein</fullName>
    </submittedName>
</protein>
<name>A0A6J4MGE7_9ACTN</name>
<proteinExistence type="predicted"/>
<evidence type="ECO:0000313" key="2">
    <source>
        <dbReference type="EMBL" id="CAA9358685.1"/>
    </source>
</evidence>
<feature type="non-terminal residue" evidence="2">
    <location>
        <position position="50"/>
    </location>
</feature>
<reference evidence="2" key="1">
    <citation type="submission" date="2020-02" db="EMBL/GenBank/DDBJ databases">
        <authorList>
            <person name="Meier V. D."/>
        </authorList>
    </citation>
    <scope>NUCLEOTIDE SEQUENCE</scope>
    <source>
        <strain evidence="2">AVDCRST_MAG16</strain>
    </source>
</reference>
<dbReference type="EMBL" id="CADCUE010000272">
    <property type="protein sequence ID" value="CAA9358685.1"/>
    <property type="molecule type" value="Genomic_DNA"/>
</dbReference>
<accession>A0A6J4MGE7</accession>
<gene>
    <name evidence="2" type="ORF">AVDCRST_MAG16-2882</name>
</gene>
<organism evidence="2">
    <name type="scientific">uncultured Frankineae bacterium</name>
    <dbReference type="NCBI Taxonomy" id="437475"/>
    <lineage>
        <taxon>Bacteria</taxon>
        <taxon>Bacillati</taxon>
        <taxon>Actinomycetota</taxon>
        <taxon>Actinomycetes</taxon>
        <taxon>Frankiales</taxon>
        <taxon>environmental samples</taxon>
    </lineage>
</organism>
<dbReference type="AlphaFoldDB" id="A0A6J4MGE7"/>
<evidence type="ECO:0000256" key="1">
    <source>
        <dbReference type="SAM" id="MobiDB-lite"/>
    </source>
</evidence>
<feature type="compositionally biased region" description="Basic and acidic residues" evidence="1">
    <location>
        <begin position="1"/>
        <end position="10"/>
    </location>
</feature>
<feature type="region of interest" description="Disordered" evidence="1">
    <location>
        <begin position="1"/>
        <end position="26"/>
    </location>
</feature>
<sequence length="50" mass="5326">ADTGHLDAEPARSAAPPRCGPPPRLAVRQLHAPQPRPAAALHRLRHQPGL</sequence>
<feature type="non-terminal residue" evidence="2">
    <location>
        <position position="1"/>
    </location>
</feature>